<accession>Q6SEY4</accession>
<dbReference type="NCBIfam" id="TIGR00738">
    <property type="entry name" value="rrf2_super"/>
    <property type="match status" value="1"/>
</dbReference>
<dbReference type="Gene3D" id="1.10.10.10">
    <property type="entry name" value="Winged helix-like DNA-binding domain superfamily/Winged helix DNA-binding domain"/>
    <property type="match status" value="1"/>
</dbReference>
<dbReference type="GO" id="GO:0005829">
    <property type="term" value="C:cytosol"/>
    <property type="evidence" value="ECO:0007669"/>
    <property type="project" value="TreeGrafter"/>
</dbReference>
<evidence type="ECO:0000313" key="2">
    <source>
        <dbReference type="EMBL" id="AAR38438.1"/>
    </source>
</evidence>
<dbReference type="InterPro" id="IPR000944">
    <property type="entry name" value="Tscrpt_reg_Rrf2"/>
</dbReference>
<organism evidence="2">
    <name type="scientific">uncultured marine bacterium 582</name>
    <dbReference type="NCBI Taxonomy" id="257402"/>
    <lineage>
        <taxon>Bacteria</taxon>
        <taxon>environmental samples</taxon>
    </lineage>
</organism>
<dbReference type="PANTHER" id="PTHR33221:SF4">
    <property type="entry name" value="HTH-TYPE TRANSCRIPTIONAL REPRESSOR NSRR"/>
    <property type="match status" value="1"/>
</dbReference>
<protein>
    <submittedName>
        <fullName evidence="2">Rrf2 family protein</fullName>
    </submittedName>
</protein>
<name>Q6SEY4_9BACT</name>
<proteinExistence type="predicted"/>
<dbReference type="InterPro" id="IPR036390">
    <property type="entry name" value="WH_DNA-bd_sf"/>
</dbReference>
<evidence type="ECO:0000256" key="1">
    <source>
        <dbReference type="ARBA" id="ARBA00023125"/>
    </source>
</evidence>
<dbReference type="PANTHER" id="PTHR33221">
    <property type="entry name" value="WINGED HELIX-TURN-HELIX TRANSCRIPTIONAL REGULATOR, RRF2 FAMILY"/>
    <property type="match status" value="1"/>
</dbReference>
<gene>
    <name evidence="2" type="ORF">MBMO_EBAC080-L028H02.103</name>
</gene>
<dbReference type="EMBL" id="AY458649">
    <property type="protein sequence ID" value="AAR38438.1"/>
    <property type="molecule type" value="Genomic_DNA"/>
</dbReference>
<keyword evidence="1" id="KW-0238">DNA-binding</keyword>
<reference evidence="2" key="1">
    <citation type="submission" date="2003-11" db="EMBL/GenBank/DDBJ databases">
        <authorList>
            <person name="Heidelberg J.F."/>
            <person name="Eisen J.A."/>
            <person name="Nelson W.C."/>
            <person name="DeLong E.F."/>
        </authorList>
    </citation>
    <scope>NUCLEOTIDE SEQUENCE</scope>
</reference>
<dbReference type="InterPro" id="IPR036388">
    <property type="entry name" value="WH-like_DNA-bd_sf"/>
</dbReference>
<dbReference type="PROSITE" id="PS51197">
    <property type="entry name" value="HTH_RRF2_2"/>
    <property type="match status" value="1"/>
</dbReference>
<reference evidence="2" key="2">
    <citation type="submission" date="2003-12" db="EMBL/GenBank/DDBJ databases">
        <title>Monterey Bay Coastal Ocean Microbial Observatory environmental clone sequencing.</title>
        <authorList>
            <person name="DeLong E.F."/>
        </authorList>
    </citation>
    <scope>NUCLEOTIDE SEQUENCE</scope>
</reference>
<dbReference type="Pfam" id="PF02082">
    <property type="entry name" value="Rrf2"/>
    <property type="match status" value="1"/>
</dbReference>
<dbReference type="AlphaFoldDB" id="Q6SEY4"/>
<dbReference type="GO" id="GO:0003700">
    <property type="term" value="F:DNA-binding transcription factor activity"/>
    <property type="evidence" value="ECO:0007669"/>
    <property type="project" value="TreeGrafter"/>
</dbReference>
<dbReference type="SUPFAM" id="SSF46785">
    <property type="entry name" value="Winged helix' DNA-binding domain"/>
    <property type="match status" value="1"/>
</dbReference>
<dbReference type="GO" id="GO:0003677">
    <property type="term" value="F:DNA binding"/>
    <property type="evidence" value="ECO:0007669"/>
    <property type="project" value="UniProtKB-KW"/>
</dbReference>
<sequence length="147" mass="16148">MQLSKFTDYALRILMHLAVADKHMLTTRQIAEIHDAKYNHLAKVTQWLVRKGYVASVRGRSGGLRLAKETNDVNVGLVVRDLEGQSELVDCLRPSGGSCILAPSCGLTSALRAAQEAFFQSLDTLTLADLTKNDAPISRLLARLNIE</sequence>